<keyword evidence="9" id="KW-1185">Reference proteome</keyword>
<evidence type="ECO:0000256" key="5">
    <source>
        <dbReference type="PIRSR" id="PIRSR606710-2"/>
    </source>
</evidence>
<feature type="site" description="Important for catalytic activity, responsible for pKa modulation of the active site Glu and correct orientation of both the proton donor and substrate" evidence="5">
    <location>
        <position position="164"/>
    </location>
</feature>
<evidence type="ECO:0000313" key="8">
    <source>
        <dbReference type="EMBL" id="RIH87476.1"/>
    </source>
</evidence>
<feature type="compositionally biased region" description="Pro residues" evidence="7">
    <location>
        <begin position="340"/>
        <end position="357"/>
    </location>
</feature>
<feature type="region of interest" description="Disordered" evidence="7">
    <location>
        <begin position="317"/>
        <end position="357"/>
    </location>
</feature>
<evidence type="ECO:0000256" key="7">
    <source>
        <dbReference type="SAM" id="MobiDB-lite"/>
    </source>
</evidence>
<protein>
    <submittedName>
        <fullName evidence="8">Extracellular exo-alpha-(1-&gt;5)-L-arabinofuranosidase</fullName>
        <ecNumber evidence="8">3.2.1.55</ecNumber>
    </submittedName>
</protein>
<dbReference type="InterPro" id="IPR023296">
    <property type="entry name" value="Glyco_hydro_beta-prop_sf"/>
</dbReference>
<dbReference type="GO" id="GO:0005975">
    <property type="term" value="P:carbohydrate metabolic process"/>
    <property type="evidence" value="ECO:0007669"/>
    <property type="project" value="InterPro"/>
</dbReference>
<evidence type="ECO:0000256" key="4">
    <source>
        <dbReference type="ARBA" id="ARBA00023295"/>
    </source>
</evidence>
<reference evidence="8 9" key="1">
    <citation type="submission" date="2018-08" db="EMBL/GenBank/DDBJ databases">
        <title>Meiothermus roseus NBRC 110900 genome sequencing project.</title>
        <authorList>
            <person name="Da Costa M.S."/>
            <person name="Albuquerque L."/>
            <person name="Raposo P."/>
            <person name="Froufe H.J.C."/>
            <person name="Barroso C.S."/>
            <person name="Egas C."/>
        </authorList>
    </citation>
    <scope>NUCLEOTIDE SEQUENCE [LARGE SCALE GENOMIC DNA]</scope>
    <source>
        <strain evidence="8 9">NBRC 110900</strain>
    </source>
</reference>
<dbReference type="AlphaFoldDB" id="A0A399EVL6"/>
<gene>
    <name evidence="8" type="ORF">Mrose_01313</name>
</gene>
<dbReference type="PANTHER" id="PTHR43817">
    <property type="entry name" value="GLYCOSYL HYDROLASE"/>
    <property type="match status" value="1"/>
</dbReference>
<dbReference type="SUPFAM" id="SSF75005">
    <property type="entry name" value="Arabinanase/levansucrase/invertase"/>
    <property type="match status" value="1"/>
</dbReference>
<evidence type="ECO:0000256" key="3">
    <source>
        <dbReference type="ARBA" id="ARBA00022801"/>
    </source>
</evidence>
<evidence type="ECO:0000256" key="6">
    <source>
        <dbReference type="RuleBase" id="RU361187"/>
    </source>
</evidence>
<comment type="similarity">
    <text evidence="1 6">Belongs to the glycosyl hydrolase 43 family.</text>
</comment>
<dbReference type="PANTHER" id="PTHR43817:SF1">
    <property type="entry name" value="HYDROLASE, FAMILY 43, PUTATIVE (AFU_ORTHOLOGUE AFUA_3G01660)-RELATED"/>
    <property type="match status" value="1"/>
</dbReference>
<dbReference type="Pfam" id="PF04616">
    <property type="entry name" value="Glyco_hydro_43"/>
    <property type="match status" value="1"/>
</dbReference>
<dbReference type="EC" id="3.2.1.55" evidence="8"/>
<organism evidence="8 9">
    <name type="scientific">Calidithermus roseus</name>
    <dbReference type="NCBI Taxonomy" id="1644118"/>
    <lineage>
        <taxon>Bacteria</taxon>
        <taxon>Thermotogati</taxon>
        <taxon>Deinococcota</taxon>
        <taxon>Deinococci</taxon>
        <taxon>Thermales</taxon>
        <taxon>Thermaceae</taxon>
        <taxon>Calidithermus</taxon>
    </lineage>
</organism>
<keyword evidence="3 6" id="KW-0378">Hydrolase</keyword>
<evidence type="ECO:0000256" key="2">
    <source>
        <dbReference type="ARBA" id="ARBA00022729"/>
    </source>
</evidence>
<proteinExistence type="inferred from homology"/>
<dbReference type="CDD" id="cd18820">
    <property type="entry name" value="GH43_LbAraf43-like"/>
    <property type="match status" value="1"/>
</dbReference>
<dbReference type="InterPro" id="IPR006710">
    <property type="entry name" value="Glyco_hydro_43"/>
</dbReference>
<dbReference type="GO" id="GO:0046556">
    <property type="term" value="F:alpha-L-arabinofuranosidase activity"/>
    <property type="evidence" value="ECO:0007669"/>
    <property type="project" value="UniProtKB-EC"/>
</dbReference>
<name>A0A399EVL6_9DEIN</name>
<keyword evidence="4 6" id="KW-0326">Glycosidase</keyword>
<comment type="caution">
    <text evidence="8">The sequence shown here is derived from an EMBL/GenBank/DDBJ whole genome shotgun (WGS) entry which is preliminary data.</text>
</comment>
<evidence type="ECO:0000313" key="9">
    <source>
        <dbReference type="Proteomes" id="UP000265341"/>
    </source>
</evidence>
<sequence length="357" mass="39561">MNPIEQEDEMSARPFPLLALLFLMLMLMSASSQPAKTFANPILPSGPDPFVTFFNGHYYLTYTTGTDIRIRQARSLATLGQAPEQVVWADFESDRCCHVWAPEFHRLKDPAGQYRWYLYYTAGPSECCAAQRMHVLESAADDPLGPYGYKARLFDPQNDFWAIDPTVLENGGRLYVVYSGTPFDLMPNEKPQNLYIAPLSNPWTISGPRVEISVPDQPWEIHGAAVNEGPAVARRNGKIYLAYSGSGCWSDDYAVGVLVALQGADLLQPKSWQKMPRPFLTRNDAGQVFGPGHNSFFKSPDGKEDWIMYHANPGPGLGCKEQRSPRAQKITWGPDGLPRVAPPSVGPSPLPSGDPGW</sequence>
<dbReference type="Proteomes" id="UP000265341">
    <property type="component" value="Unassembled WGS sequence"/>
</dbReference>
<evidence type="ECO:0000256" key="1">
    <source>
        <dbReference type="ARBA" id="ARBA00009865"/>
    </source>
</evidence>
<accession>A0A399EVL6</accession>
<dbReference type="Gene3D" id="2.115.10.20">
    <property type="entry name" value="Glycosyl hydrolase domain, family 43"/>
    <property type="match status" value="1"/>
</dbReference>
<dbReference type="EMBL" id="QWLA01000019">
    <property type="protein sequence ID" value="RIH87476.1"/>
    <property type="molecule type" value="Genomic_DNA"/>
</dbReference>
<keyword evidence="2" id="KW-0732">Signal</keyword>